<dbReference type="PANTHER" id="PTHR33823">
    <property type="entry name" value="RNA POLYMERASE-BINDING TRANSCRIPTION FACTOR DKSA-RELATED"/>
    <property type="match status" value="1"/>
</dbReference>
<evidence type="ECO:0000259" key="6">
    <source>
        <dbReference type="Pfam" id="PF01258"/>
    </source>
</evidence>
<sequence length="108" mass="12530">MPLQQLKQELLQRKMKLERQIAAIEHDFRQGRSSDLAEQAQERENDDVLSALEQKAEQELQHINRALTRMEQGSYDRCSVCQDVIAIERLSAIPYTTLCIECANRQSQ</sequence>
<accession>A0ABT9GRC7</accession>
<feature type="coiled-coil region" evidence="5">
    <location>
        <begin position="3"/>
        <end position="73"/>
    </location>
</feature>
<dbReference type="SUPFAM" id="SSF57716">
    <property type="entry name" value="Glucocorticoid receptor-like (DNA-binding domain)"/>
    <property type="match status" value="1"/>
</dbReference>
<evidence type="ECO:0000256" key="4">
    <source>
        <dbReference type="PROSITE-ProRule" id="PRU00510"/>
    </source>
</evidence>
<dbReference type="PROSITE" id="PS51128">
    <property type="entry name" value="ZF_DKSA_2"/>
    <property type="match status" value="1"/>
</dbReference>
<dbReference type="EMBL" id="JAUZVY010000004">
    <property type="protein sequence ID" value="MDP4529512.1"/>
    <property type="molecule type" value="Genomic_DNA"/>
</dbReference>
<dbReference type="RefSeq" id="WP_305945595.1">
    <property type="nucleotide sequence ID" value="NZ_JAUZVY010000004.1"/>
</dbReference>
<dbReference type="SUPFAM" id="SSF109635">
    <property type="entry name" value="DnaK suppressor protein DksA, alpha-hairpin domain"/>
    <property type="match status" value="1"/>
</dbReference>
<organism evidence="8 9">
    <name type="scientific">Alkalimonas delamerensis</name>
    <dbReference type="NCBI Taxonomy" id="265981"/>
    <lineage>
        <taxon>Bacteria</taxon>
        <taxon>Pseudomonadati</taxon>
        <taxon>Pseudomonadota</taxon>
        <taxon>Gammaproteobacteria</taxon>
        <taxon>Alkalimonas</taxon>
    </lineage>
</organism>
<proteinExistence type="predicted"/>
<name>A0ABT9GRC7_9GAMM</name>
<evidence type="ECO:0000256" key="1">
    <source>
        <dbReference type="ARBA" id="ARBA00022723"/>
    </source>
</evidence>
<dbReference type="PROSITE" id="PS01102">
    <property type="entry name" value="ZF_DKSA_1"/>
    <property type="match status" value="1"/>
</dbReference>
<keyword evidence="5" id="KW-0175">Coiled coil</keyword>
<dbReference type="InterPro" id="IPR020458">
    <property type="entry name" value="Znf_DskA_TraR_CS"/>
</dbReference>
<dbReference type="InterPro" id="IPR000962">
    <property type="entry name" value="Znf_DskA_TraR"/>
</dbReference>
<dbReference type="PANTHER" id="PTHR33823:SF4">
    <property type="entry name" value="GENERAL STRESS PROTEIN 16O"/>
    <property type="match status" value="1"/>
</dbReference>
<dbReference type="Proteomes" id="UP001236258">
    <property type="component" value="Unassembled WGS sequence"/>
</dbReference>
<dbReference type="InterPro" id="IPR037187">
    <property type="entry name" value="DnaK_N"/>
</dbReference>
<gene>
    <name evidence="8" type="ORF">Q3O59_10795</name>
</gene>
<evidence type="ECO:0000259" key="7">
    <source>
        <dbReference type="Pfam" id="PF21173"/>
    </source>
</evidence>
<evidence type="ECO:0000313" key="8">
    <source>
        <dbReference type="EMBL" id="MDP4529512.1"/>
    </source>
</evidence>
<dbReference type="Pfam" id="PF21173">
    <property type="entry name" value="DksA-like_N"/>
    <property type="match status" value="1"/>
</dbReference>
<evidence type="ECO:0000256" key="3">
    <source>
        <dbReference type="ARBA" id="ARBA00022833"/>
    </source>
</evidence>
<reference evidence="8 9" key="1">
    <citation type="submission" date="2023-08" db="EMBL/GenBank/DDBJ databases">
        <authorList>
            <person name="Joshi A."/>
            <person name="Thite S."/>
        </authorList>
    </citation>
    <scope>NUCLEOTIDE SEQUENCE [LARGE SCALE GENOMIC DNA]</scope>
    <source>
        <strain evidence="8 9">1E1</strain>
    </source>
</reference>
<feature type="domain" description="Zinc finger DksA/TraR C4-type" evidence="6">
    <location>
        <begin position="73"/>
        <end position="107"/>
    </location>
</feature>
<dbReference type="InterPro" id="IPR048487">
    <property type="entry name" value="DksA-like_N"/>
</dbReference>
<keyword evidence="9" id="KW-1185">Reference proteome</keyword>
<keyword evidence="1" id="KW-0479">Metal-binding</keyword>
<evidence type="ECO:0000313" key="9">
    <source>
        <dbReference type="Proteomes" id="UP001236258"/>
    </source>
</evidence>
<evidence type="ECO:0000256" key="5">
    <source>
        <dbReference type="SAM" id="Coils"/>
    </source>
</evidence>
<keyword evidence="2" id="KW-0863">Zinc-finger</keyword>
<evidence type="ECO:0000256" key="2">
    <source>
        <dbReference type="ARBA" id="ARBA00022771"/>
    </source>
</evidence>
<feature type="zinc finger region" description="dksA C4-type" evidence="4">
    <location>
        <begin position="78"/>
        <end position="102"/>
    </location>
</feature>
<feature type="domain" description="DnaK suppressor protein-like N-terminal" evidence="7">
    <location>
        <begin position="7"/>
        <end position="70"/>
    </location>
</feature>
<dbReference type="Gene3D" id="1.20.120.910">
    <property type="entry name" value="DksA, coiled-coil domain"/>
    <property type="match status" value="1"/>
</dbReference>
<dbReference type="Pfam" id="PF01258">
    <property type="entry name" value="zf-dskA_traR"/>
    <property type="match status" value="1"/>
</dbReference>
<protein>
    <submittedName>
        <fullName evidence="8">TraR/DksA family transcriptional regulator</fullName>
    </submittedName>
</protein>
<comment type="caution">
    <text evidence="8">The sequence shown here is derived from an EMBL/GenBank/DDBJ whole genome shotgun (WGS) entry which is preliminary data.</text>
</comment>
<keyword evidence="3" id="KW-0862">Zinc</keyword>